<proteinExistence type="predicted"/>
<accession>A0A0B0MXN2</accession>
<name>A0A0B0MXN2_GOSAR</name>
<dbReference type="GO" id="GO:0032259">
    <property type="term" value="P:methylation"/>
    <property type="evidence" value="ECO:0007669"/>
    <property type="project" value="UniProtKB-KW"/>
</dbReference>
<gene>
    <name evidence="1" type="ORF">F383_31125</name>
</gene>
<organism evidence="1 2">
    <name type="scientific">Gossypium arboreum</name>
    <name type="common">Tree cotton</name>
    <name type="synonym">Gossypium nanking</name>
    <dbReference type="NCBI Taxonomy" id="29729"/>
    <lineage>
        <taxon>Eukaryota</taxon>
        <taxon>Viridiplantae</taxon>
        <taxon>Streptophyta</taxon>
        <taxon>Embryophyta</taxon>
        <taxon>Tracheophyta</taxon>
        <taxon>Spermatophyta</taxon>
        <taxon>Magnoliopsida</taxon>
        <taxon>eudicotyledons</taxon>
        <taxon>Gunneridae</taxon>
        <taxon>Pentapetalae</taxon>
        <taxon>rosids</taxon>
        <taxon>malvids</taxon>
        <taxon>Malvales</taxon>
        <taxon>Malvaceae</taxon>
        <taxon>Malvoideae</taxon>
        <taxon>Gossypium</taxon>
    </lineage>
</organism>
<dbReference type="AlphaFoldDB" id="A0A0B0MXN2"/>
<comment type="caution">
    <text evidence="1">The sequence shown here is derived from an EMBL/GenBank/DDBJ whole genome shotgun (WGS) entry which is preliminary data.</text>
</comment>
<evidence type="ECO:0000313" key="2">
    <source>
        <dbReference type="Proteomes" id="UP000032142"/>
    </source>
</evidence>
<keyword evidence="2" id="KW-1185">Reference proteome</keyword>
<dbReference type="GO" id="GO:0008168">
    <property type="term" value="F:methyltransferase activity"/>
    <property type="evidence" value="ECO:0007669"/>
    <property type="project" value="UniProtKB-KW"/>
</dbReference>
<protein>
    <submittedName>
        <fullName evidence="1">tRNA (Guanine(26)-N(2))-dimethyltransferase</fullName>
    </submittedName>
</protein>
<keyword evidence="1" id="KW-0489">Methyltransferase</keyword>
<dbReference type="EMBL" id="JRRC01432651">
    <property type="protein sequence ID" value="KHG05545.1"/>
    <property type="molecule type" value="Genomic_DNA"/>
</dbReference>
<evidence type="ECO:0000313" key="1">
    <source>
        <dbReference type="EMBL" id="KHG05545.1"/>
    </source>
</evidence>
<dbReference type="Proteomes" id="UP000032142">
    <property type="component" value="Unassembled WGS sequence"/>
</dbReference>
<reference evidence="2" key="1">
    <citation type="submission" date="2014-09" db="EMBL/GenBank/DDBJ databases">
        <authorList>
            <person name="Mudge J."/>
            <person name="Ramaraj T."/>
            <person name="Lindquist I.E."/>
            <person name="Bharti A.K."/>
            <person name="Sundararajan A."/>
            <person name="Cameron C.T."/>
            <person name="Woodward J.E."/>
            <person name="May G.D."/>
            <person name="Brubaker C."/>
            <person name="Broadhvest J."/>
            <person name="Wilkins T.A."/>
        </authorList>
    </citation>
    <scope>NUCLEOTIDE SEQUENCE</scope>
    <source>
        <strain evidence="2">cv. AKA8401</strain>
    </source>
</reference>
<sequence length="152" mass="17257">MIVDGPSYLATGKQLALIYQTINIEHSQSNNGYMNSPRFAPLIMQDHVLNHAFSRWKKKTFLQLVGRNILIVTLVYTDSQYLLALHFRMVIAKSHLPSTIGSNRLDRIQNLLEKLNKRQNIALNTRANDNNLVLEQAVCHLPPVSISIAHCL</sequence>
<keyword evidence="1" id="KW-0808">Transferase</keyword>